<dbReference type="eggNOG" id="ENOG502T3I2">
    <property type="taxonomic scope" value="Eukaryota"/>
</dbReference>
<proteinExistence type="predicted"/>
<keyword evidence="1" id="KW-1133">Transmembrane helix</keyword>
<keyword evidence="1" id="KW-0472">Membrane</keyword>
<dbReference type="InterPro" id="IPR019427">
    <property type="entry name" value="7TM_GPCR_serpentine_rcpt_Srw"/>
</dbReference>
<organism evidence="3">
    <name type="scientific">Caenorhabditis remanei</name>
    <name type="common">Caenorhabditis vulgaris</name>
    <dbReference type="NCBI Taxonomy" id="31234"/>
    <lineage>
        <taxon>Eukaryota</taxon>
        <taxon>Metazoa</taxon>
        <taxon>Ecdysozoa</taxon>
        <taxon>Nematoda</taxon>
        <taxon>Chromadorea</taxon>
        <taxon>Rhabditida</taxon>
        <taxon>Rhabditina</taxon>
        <taxon>Rhabditomorpha</taxon>
        <taxon>Rhabditoidea</taxon>
        <taxon>Rhabditidae</taxon>
        <taxon>Peloderinae</taxon>
        <taxon>Caenorhabditis</taxon>
    </lineage>
</organism>
<keyword evidence="1" id="KW-0812">Transmembrane</keyword>
<evidence type="ECO:0008006" key="4">
    <source>
        <dbReference type="Google" id="ProtNLM"/>
    </source>
</evidence>
<feature type="transmembrane region" description="Helical" evidence="1">
    <location>
        <begin position="224"/>
        <end position="245"/>
    </location>
</feature>
<accession>E3MTK7</accession>
<dbReference type="InParanoid" id="E3MTK7"/>
<gene>
    <name evidence="2" type="ORF">CRE_19835</name>
</gene>
<sequence>MSLDNTSITFDVEYLIKYPDLMLSIFGLVTNLIHLFVLSLKVSTIPNFIFLTFICGTDLMQLVTSGIVQVWAVLTYIEHKNCIGYMNHVDAGFKFLRVWSQYFSLTAAPWITVIMAVTVIRNKKISWHGARRYAIFTLVASTLYSSIWILNAIILFQYLPYAPCSADSHFQHYMAENDNWVTNSTILMAVIEFLLEFSWNFGCLVLLLIFLVKKCKKKYSENGTVLLLLSFLVPNILSFVGYRLFTNGDDYATQ</sequence>
<name>E3MTK7_CAERE</name>
<feature type="transmembrane region" description="Helical" evidence="1">
    <location>
        <begin position="186"/>
        <end position="212"/>
    </location>
</feature>
<dbReference type="HOGENOM" id="CLU_074436_0_0_1"/>
<evidence type="ECO:0000313" key="3">
    <source>
        <dbReference type="Proteomes" id="UP000008281"/>
    </source>
</evidence>
<protein>
    <recommendedName>
        <fullName evidence="4">G-protein coupled receptors family 1 profile domain-containing protein</fullName>
    </recommendedName>
</protein>
<dbReference type="SUPFAM" id="SSF81321">
    <property type="entry name" value="Family A G protein-coupled receptor-like"/>
    <property type="match status" value="1"/>
</dbReference>
<feature type="transmembrane region" description="Helical" evidence="1">
    <location>
        <begin position="47"/>
        <end position="71"/>
    </location>
</feature>
<dbReference type="AlphaFoldDB" id="E3MTK7"/>
<evidence type="ECO:0000313" key="2">
    <source>
        <dbReference type="EMBL" id="EFP08685.1"/>
    </source>
</evidence>
<dbReference type="EMBL" id="DS268476">
    <property type="protein sequence ID" value="EFP08685.1"/>
    <property type="molecule type" value="Genomic_DNA"/>
</dbReference>
<keyword evidence="3" id="KW-1185">Reference proteome</keyword>
<reference evidence="2" key="1">
    <citation type="submission" date="2007-07" db="EMBL/GenBank/DDBJ databases">
        <title>PCAP assembly of the Caenorhabditis remanei genome.</title>
        <authorList>
            <consortium name="The Caenorhabditis remanei Sequencing Consortium"/>
            <person name="Wilson R.K."/>
        </authorList>
    </citation>
    <scope>NUCLEOTIDE SEQUENCE [LARGE SCALE GENOMIC DNA]</scope>
    <source>
        <strain evidence="2">PB4641</strain>
    </source>
</reference>
<feature type="transmembrane region" description="Helical" evidence="1">
    <location>
        <begin position="133"/>
        <end position="159"/>
    </location>
</feature>
<evidence type="ECO:0000256" key="1">
    <source>
        <dbReference type="SAM" id="Phobius"/>
    </source>
</evidence>
<feature type="transmembrane region" description="Helical" evidence="1">
    <location>
        <begin position="102"/>
        <end position="121"/>
    </location>
</feature>
<dbReference type="Proteomes" id="UP000008281">
    <property type="component" value="Unassembled WGS sequence"/>
</dbReference>
<dbReference type="GO" id="GO:0008528">
    <property type="term" value="F:G protein-coupled peptide receptor activity"/>
    <property type="evidence" value="ECO:0007669"/>
    <property type="project" value="InterPro"/>
</dbReference>
<feature type="transmembrane region" description="Helical" evidence="1">
    <location>
        <begin position="21"/>
        <end position="40"/>
    </location>
</feature>
<dbReference type="Pfam" id="PF10324">
    <property type="entry name" value="7TM_GPCR_Srw"/>
    <property type="match status" value="1"/>
</dbReference>
<dbReference type="OrthoDB" id="5900736at2759"/>